<keyword evidence="2" id="KW-1185">Reference proteome</keyword>
<accession>A0A8K0G3P4</accession>
<gene>
    <name evidence="1" type="ORF">ILUMI_21625</name>
</gene>
<proteinExistence type="predicted"/>
<dbReference type="Proteomes" id="UP000801492">
    <property type="component" value="Unassembled WGS sequence"/>
</dbReference>
<comment type="caution">
    <text evidence="1">The sequence shown here is derived from an EMBL/GenBank/DDBJ whole genome shotgun (WGS) entry which is preliminary data.</text>
</comment>
<name>A0A8K0G3P4_IGNLU</name>
<sequence>MQWKAKRLFDWSRMLKGLQWPDQPLLLKMMQPDATRFVQKNSEWLKTEINLSHLLNVSQPTPSLSQRRGRPRKLFWGSFERTKARDVALLLSEVDHQKLAYATQKSLSKSGKRTAAEVVKLATNSSPRSLKKIKMAPKMSPAITPYTPEEALALTIDSGLGKVNYLNIQSETKKKG</sequence>
<evidence type="ECO:0000313" key="2">
    <source>
        <dbReference type="Proteomes" id="UP000801492"/>
    </source>
</evidence>
<dbReference type="AlphaFoldDB" id="A0A8K0G3P4"/>
<organism evidence="1 2">
    <name type="scientific">Ignelater luminosus</name>
    <name type="common">Cucubano</name>
    <name type="synonym">Pyrophorus luminosus</name>
    <dbReference type="NCBI Taxonomy" id="2038154"/>
    <lineage>
        <taxon>Eukaryota</taxon>
        <taxon>Metazoa</taxon>
        <taxon>Ecdysozoa</taxon>
        <taxon>Arthropoda</taxon>
        <taxon>Hexapoda</taxon>
        <taxon>Insecta</taxon>
        <taxon>Pterygota</taxon>
        <taxon>Neoptera</taxon>
        <taxon>Endopterygota</taxon>
        <taxon>Coleoptera</taxon>
        <taxon>Polyphaga</taxon>
        <taxon>Elateriformia</taxon>
        <taxon>Elateroidea</taxon>
        <taxon>Elateridae</taxon>
        <taxon>Agrypninae</taxon>
        <taxon>Pyrophorini</taxon>
        <taxon>Ignelater</taxon>
    </lineage>
</organism>
<feature type="non-terminal residue" evidence="1">
    <location>
        <position position="1"/>
    </location>
</feature>
<dbReference type="EMBL" id="VTPC01090158">
    <property type="protein sequence ID" value="KAF2884548.1"/>
    <property type="molecule type" value="Genomic_DNA"/>
</dbReference>
<evidence type="ECO:0000313" key="1">
    <source>
        <dbReference type="EMBL" id="KAF2884548.1"/>
    </source>
</evidence>
<dbReference type="OrthoDB" id="6773388at2759"/>
<protein>
    <submittedName>
        <fullName evidence="1">Uncharacterized protein</fullName>
    </submittedName>
</protein>
<reference evidence="1" key="1">
    <citation type="submission" date="2019-08" db="EMBL/GenBank/DDBJ databases">
        <title>The genome of the North American firefly Photinus pyralis.</title>
        <authorList>
            <consortium name="Photinus pyralis genome working group"/>
            <person name="Fallon T.R."/>
            <person name="Sander Lower S.E."/>
            <person name="Weng J.-K."/>
        </authorList>
    </citation>
    <scope>NUCLEOTIDE SEQUENCE</scope>
    <source>
        <strain evidence="1">TRF0915ILg1</strain>
        <tissue evidence="1">Whole body</tissue>
    </source>
</reference>